<sequence>RGRETSRSLSLKTVDDLPVECPLQCPKCSIDMCLLPQFKKQTVIRTNERGELLINIHSVVKQLSSYSRYNGGWIRQVDSLDMTCTDGRSIVGSKCENQKTWNRPGLYIDCSIDGARQNQITYHTLFELTKDGNAKEISMIYDENDWAVELWDLIEAYINYNDSSRAQSGE</sequence>
<protein>
    <submittedName>
        <fullName evidence="1">Uncharacterized protein</fullName>
    </submittedName>
</protein>
<proteinExistence type="predicted"/>
<comment type="caution">
    <text evidence="1">The sequence shown here is derived from an EMBL/GenBank/DDBJ whole genome shotgun (WGS) entry which is preliminary data.</text>
</comment>
<accession>A0A0F8YRL8</accession>
<dbReference type="AlphaFoldDB" id="A0A0F8YRL8"/>
<dbReference type="EMBL" id="LAZR01051931">
    <property type="protein sequence ID" value="KKK84088.1"/>
    <property type="molecule type" value="Genomic_DNA"/>
</dbReference>
<feature type="non-terminal residue" evidence="1">
    <location>
        <position position="1"/>
    </location>
</feature>
<reference evidence="1" key="1">
    <citation type="journal article" date="2015" name="Nature">
        <title>Complex archaea that bridge the gap between prokaryotes and eukaryotes.</title>
        <authorList>
            <person name="Spang A."/>
            <person name="Saw J.H."/>
            <person name="Jorgensen S.L."/>
            <person name="Zaremba-Niedzwiedzka K."/>
            <person name="Martijn J."/>
            <person name="Lind A.E."/>
            <person name="van Eijk R."/>
            <person name="Schleper C."/>
            <person name="Guy L."/>
            <person name="Ettema T.J."/>
        </authorList>
    </citation>
    <scope>NUCLEOTIDE SEQUENCE</scope>
</reference>
<organism evidence="1">
    <name type="scientific">marine sediment metagenome</name>
    <dbReference type="NCBI Taxonomy" id="412755"/>
    <lineage>
        <taxon>unclassified sequences</taxon>
        <taxon>metagenomes</taxon>
        <taxon>ecological metagenomes</taxon>
    </lineage>
</organism>
<name>A0A0F8YRL8_9ZZZZ</name>
<gene>
    <name evidence="1" type="ORF">LCGC14_2786850</name>
</gene>
<evidence type="ECO:0000313" key="1">
    <source>
        <dbReference type="EMBL" id="KKK84088.1"/>
    </source>
</evidence>